<dbReference type="Proteomes" id="UP000887116">
    <property type="component" value="Unassembled WGS sequence"/>
</dbReference>
<evidence type="ECO:0000256" key="1">
    <source>
        <dbReference type="SAM" id="MobiDB-lite"/>
    </source>
</evidence>
<proteinExistence type="predicted"/>
<organism evidence="2 3">
    <name type="scientific">Trichonephila clavata</name>
    <name type="common">Joro spider</name>
    <name type="synonym">Nephila clavata</name>
    <dbReference type="NCBI Taxonomy" id="2740835"/>
    <lineage>
        <taxon>Eukaryota</taxon>
        <taxon>Metazoa</taxon>
        <taxon>Ecdysozoa</taxon>
        <taxon>Arthropoda</taxon>
        <taxon>Chelicerata</taxon>
        <taxon>Arachnida</taxon>
        <taxon>Araneae</taxon>
        <taxon>Araneomorphae</taxon>
        <taxon>Entelegynae</taxon>
        <taxon>Araneoidea</taxon>
        <taxon>Nephilidae</taxon>
        <taxon>Trichonephila</taxon>
    </lineage>
</organism>
<reference evidence="2" key="1">
    <citation type="submission" date="2020-07" db="EMBL/GenBank/DDBJ databases">
        <title>Multicomponent nature underlies the extraordinary mechanical properties of spider dragline silk.</title>
        <authorList>
            <person name="Kono N."/>
            <person name="Nakamura H."/>
            <person name="Mori M."/>
            <person name="Yoshida Y."/>
            <person name="Ohtoshi R."/>
            <person name="Malay A.D."/>
            <person name="Moran D.A.P."/>
            <person name="Tomita M."/>
            <person name="Numata K."/>
            <person name="Arakawa K."/>
        </authorList>
    </citation>
    <scope>NUCLEOTIDE SEQUENCE</scope>
</reference>
<dbReference type="EMBL" id="BMAO01003401">
    <property type="protein sequence ID" value="GFQ87477.1"/>
    <property type="molecule type" value="Genomic_DNA"/>
</dbReference>
<gene>
    <name evidence="2" type="ORF">TNCT_149351</name>
</gene>
<name>A0A8X6FSJ4_TRICU</name>
<keyword evidence="3" id="KW-1185">Reference proteome</keyword>
<feature type="region of interest" description="Disordered" evidence="1">
    <location>
        <begin position="85"/>
        <end position="117"/>
    </location>
</feature>
<sequence length="117" mass="13157">MGWLDVNVGEETEIDFPRIRTAQSLDPLDLVLLKLEQTVVLRGIPVAPPLIFYFQRPLVSLLPFPGGQRIMNVPSLDPLDKVELEQTNASFPPQDDPSYEVASSRDSPLTTQRENKK</sequence>
<accession>A0A8X6FSJ4</accession>
<dbReference type="AlphaFoldDB" id="A0A8X6FSJ4"/>
<comment type="caution">
    <text evidence="2">The sequence shown here is derived from an EMBL/GenBank/DDBJ whole genome shotgun (WGS) entry which is preliminary data.</text>
</comment>
<evidence type="ECO:0000313" key="2">
    <source>
        <dbReference type="EMBL" id="GFQ87477.1"/>
    </source>
</evidence>
<evidence type="ECO:0000313" key="3">
    <source>
        <dbReference type="Proteomes" id="UP000887116"/>
    </source>
</evidence>
<feature type="compositionally biased region" description="Polar residues" evidence="1">
    <location>
        <begin position="104"/>
        <end position="117"/>
    </location>
</feature>
<protein>
    <submittedName>
        <fullName evidence="2">Uncharacterized protein</fullName>
    </submittedName>
</protein>